<sequence length="610" mass="69080">MQLVQHNTSINVLLFVQMSSTHDYSMDAPSSALLSALDGISQHVDWADDAATLYKSIQDIYDQQSDETTEDLFRKVKEMEKYVTLDLERHFALGICRPPYYIQRLQLHLEGVQAMLLESSEGKSLDHLAAELQASFIEHGFCSSLEAIYDTEEADLRLQQLSNRLKKIESPEHDPSLALVELHSVVAAISGMQQAMTPANFDKMQSKFNSVHQRITALENNISSCNMKVDSQLFARFLAAEHLLRRNFVRALEKEDSTEVINAHVIHPGTRAWILDRVSRWLLKSKKKVFFLCGKQGSGKTALASTICKLHNHDVAARHFFSVRSGNSINNQTVGLILSISRDLCQVLPEYLNYLDDNVSGDEIENVAKESWIDAYEILLKRPLKALYGSDPHAPPEKRKLIVIDSLDEATFTEWTSLKQFFERFLVDYSAFICIFATVRTKHSGAFNIENDEKIEVLQFENRAWQSWHIKDIEVYLSSSVGAILSGEDERGTPQHAKVDQRTLQNTMDELLKCSAGRFDYAITLMESFAAEMGAGGQFLGSVKKAMMPMKQGQEVEAKISSFASPYRAYRDKEGRAVDVRVMRQSHYLMDKSRVALIRGRHQINALNGK</sequence>
<evidence type="ECO:0000256" key="1">
    <source>
        <dbReference type="ARBA" id="ARBA00022737"/>
    </source>
</evidence>
<dbReference type="Gene3D" id="3.40.50.300">
    <property type="entry name" value="P-loop containing nucleotide triphosphate hydrolases"/>
    <property type="match status" value="1"/>
</dbReference>
<reference evidence="3 5" key="2">
    <citation type="journal article" date="2013" name="Nature">
        <title>Insights into bilaterian evolution from three spiralian genomes.</title>
        <authorList>
            <person name="Simakov O."/>
            <person name="Marletaz F."/>
            <person name="Cho S.J."/>
            <person name="Edsinger-Gonzales E."/>
            <person name="Havlak P."/>
            <person name="Hellsten U."/>
            <person name="Kuo D.H."/>
            <person name="Larsson T."/>
            <person name="Lv J."/>
            <person name="Arendt D."/>
            <person name="Savage R."/>
            <person name="Osoegawa K."/>
            <person name="de Jong P."/>
            <person name="Grimwood J."/>
            <person name="Chapman J.A."/>
            <person name="Shapiro H."/>
            <person name="Aerts A."/>
            <person name="Otillar R.P."/>
            <person name="Terry A.Y."/>
            <person name="Boore J.L."/>
            <person name="Grigoriev I.V."/>
            <person name="Lindberg D.R."/>
            <person name="Seaver E.C."/>
            <person name="Weisblat D.A."/>
            <person name="Putnam N.H."/>
            <person name="Rokhsar D.S."/>
        </authorList>
    </citation>
    <scope>NUCLEOTIDE SEQUENCE</scope>
    <source>
        <strain evidence="3 5">I ESC-2004</strain>
    </source>
</reference>
<dbReference type="PANTHER" id="PTHR10039">
    <property type="entry name" value="AMELOGENIN"/>
    <property type="match status" value="1"/>
</dbReference>
<dbReference type="EMBL" id="KB304239">
    <property type="protein sequence ID" value="ELU02232.1"/>
    <property type="molecule type" value="Genomic_DNA"/>
</dbReference>
<dbReference type="SUPFAM" id="SSF52540">
    <property type="entry name" value="P-loop containing nucleoside triphosphate hydrolases"/>
    <property type="match status" value="1"/>
</dbReference>
<dbReference type="InterPro" id="IPR027417">
    <property type="entry name" value="P-loop_NTPase"/>
</dbReference>
<name>R7UG17_CAPTE</name>
<evidence type="ECO:0000313" key="5">
    <source>
        <dbReference type="Proteomes" id="UP000014760"/>
    </source>
</evidence>
<organism evidence="3">
    <name type="scientific">Capitella teleta</name>
    <name type="common">Polychaete worm</name>
    <dbReference type="NCBI Taxonomy" id="283909"/>
    <lineage>
        <taxon>Eukaryota</taxon>
        <taxon>Metazoa</taxon>
        <taxon>Spiralia</taxon>
        <taxon>Lophotrochozoa</taxon>
        <taxon>Annelida</taxon>
        <taxon>Polychaeta</taxon>
        <taxon>Sedentaria</taxon>
        <taxon>Scolecida</taxon>
        <taxon>Capitellidae</taxon>
        <taxon>Capitella</taxon>
    </lineage>
</organism>
<dbReference type="InterPro" id="IPR056884">
    <property type="entry name" value="NPHP3-like_N"/>
</dbReference>
<reference evidence="5" key="1">
    <citation type="submission" date="2012-12" db="EMBL/GenBank/DDBJ databases">
        <authorList>
            <person name="Hellsten U."/>
            <person name="Grimwood J."/>
            <person name="Chapman J.A."/>
            <person name="Shapiro H."/>
            <person name="Aerts A."/>
            <person name="Otillar R.P."/>
            <person name="Terry A.Y."/>
            <person name="Boore J.L."/>
            <person name="Simakov O."/>
            <person name="Marletaz F."/>
            <person name="Cho S.-J."/>
            <person name="Edsinger-Gonzales E."/>
            <person name="Havlak P."/>
            <person name="Kuo D.-H."/>
            <person name="Larsson T."/>
            <person name="Lv J."/>
            <person name="Arendt D."/>
            <person name="Savage R."/>
            <person name="Osoegawa K."/>
            <person name="de Jong P."/>
            <person name="Lindberg D.R."/>
            <person name="Seaver E.C."/>
            <person name="Weisblat D.A."/>
            <person name="Putnam N.H."/>
            <person name="Grigoriev I.V."/>
            <person name="Rokhsar D.S."/>
        </authorList>
    </citation>
    <scope>NUCLEOTIDE SEQUENCE</scope>
    <source>
        <strain evidence="5">I ESC-2004</strain>
    </source>
</reference>
<dbReference type="EMBL" id="AMQN01001638">
    <property type="status" value="NOT_ANNOTATED_CDS"/>
    <property type="molecule type" value="Genomic_DNA"/>
</dbReference>
<dbReference type="Proteomes" id="UP000014760">
    <property type="component" value="Unassembled WGS sequence"/>
</dbReference>
<keyword evidence="1" id="KW-0677">Repeat</keyword>
<proteinExistence type="predicted"/>
<evidence type="ECO:0000313" key="4">
    <source>
        <dbReference type="EnsemblMetazoa" id="CapteP227843"/>
    </source>
</evidence>
<accession>R7UG17</accession>
<dbReference type="Pfam" id="PF24883">
    <property type="entry name" value="NPHP3_N"/>
    <property type="match status" value="1"/>
</dbReference>
<protein>
    <recommendedName>
        <fullName evidence="2">Nephrocystin 3-like N-terminal domain-containing protein</fullName>
    </recommendedName>
</protein>
<gene>
    <name evidence="3" type="ORF">CAPTEDRAFT_227843</name>
</gene>
<keyword evidence="5" id="KW-1185">Reference proteome</keyword>
<reference evidence="4" key="3">
    <citation type="submission" date="2015-06" db="UniProtKB">
        <authorList>
            <consortium name="EnsemblMetazoa"/>
        </authorList>
    </citation>
    <scope>IDENTIFICATION</scope>
</reference>
<dbReference type="AlphaFoldDB" id="R7UG17"/>
<dbReference type="STRING" id="283909.R7UG17"/>
<dbReference type="EnsemblMetazoa" id="CapteT227843">
    <property type="protein sequence ID" value="CapteP227843"/>
    <property type="gene ID" value="CapteG227843"/>
</dbReference>
<dbReference type="HOGENOM" id="CLU_031238_0_0_1"/>
<evidence type="ECO:0000313" key="3">
    <source>
        <dbReference type="EMBL" id="ELU02232.1"/>
    </source>
</evidence>
<feature type="domain" description="Nephrocystin 3-like N-terminal" evidence="2">
    <location>
        <begin position="269"/>
        <end position="438"/>
    </location>
</feature>
<evidence type="ECO:0000259" key="2">
    <source>
        <dbReference type="Pfam" id="PF24883"/>
    </source>
</evidence>
<dbReference type="OrthoDB" id="5987069at2759"/>